<proteinExistence type="predicted"/>
<evidence type="ECO:0000313" key="1">
    <source>
        <dbReference type="EMBL" id="EKJ69269.1"/>
    </source>
</evidence>
<gene>
    <name evidence="1" type="ORF">FPSE_10522</name>
</gene>
<dbReference type="Gene3D" id="3.40.198.10">
    <property type="entry name" value="Delta-endotoxin CytB-like"/>
    <property type="match status" value="1"/>
</dbReference>
<organism evidence="1 2">
    <name type="scientific">Fusarium pseudograminearum (strain CS3096)</name>
    <name type="common">Wheat and barley crown-rot fungus</name>
    <dbReference type="NCBI Taxonomy" id="1028729"/>
    <lineage>
        <taxon>Eukaryota</taxon>
        <taxon>Fungi</taxon>
        <taxon>Dikarya</taxon>
        <taxon>Ascomycota</taxon>
        <taxon>Pezizomycotina</taxon>
        <taxon>Sordariomycetes</taxon>
        <taxon>Hypocreomycetidae</taxon>
        <taxon>Hypocreales</taxon>
        <taxon>Nectriaceae</taxon>
        <taxon>Fusarium</taxon>
    </lineage>
</organism>
<dbReference type="HOGENOM" id="CLU_098387_1_0_1"/>
<dbReference type="RefSeq" id="XP_009261914.1">
    <property type="nucleotide sequence ID" value="XM_009263639.1"/>
</dbReference>
<dbReference type="OrthoDB" id="3178885at2759"/>
<dbReference type="SUPFAM" id="SSF55676">
    <property type="entry name" value="CytB endotoxin-like"/>
    <property type="match status" value="1"/>
</dbReference>
<name>K3V7U5_FUSPC</name>
<protein>
    <recommendedName>
        <fullName evidence="3">Delta-endotoxin CytB</fullName>
    </recommendedName>
</protein>
<dbReference type="InterPro" id="IPR035918">
    <property type="entry name" value="CytB_endotoxin-like_sf"/>
</dbReference>
<dbReference type="AlphaFoldDB" id="K3V7U5"/>
<evidence type="ECO:0008006" key="3">
    <source>
        <dbReference type="Google" id="ProtNLM"/>
    </source>
</evidence>
<accession>K3V7U5</accession>
<dbReference type="EMBL" id="AFNW01000348">
    <property type="protein sequence ID" value="EKJ69269.1"/>
    <property type="molecule type" value="Genomic_DNA"/>
</dbReference>
<dbReference type="KEGG" id="fpu:FPSE_10522"/>
<keyword evidence="2" id="KW-1185">Reference proteome</keyword>
<reference evidence="1 2" key="1">
    <citation type="journal article" date="2012" name="PLoS Pathog.">
        <title>Comparative pathogenomics reveals horizontally acquired novel virulence genes in fungi infecting cereal hosts.</title>
        <authorList>
            <person name="Gardiner D.M."/>
            <person name="McDonald M.C."/>
            <person name="Covarelli L."/>
            <person name="Solomon P.S."/>
            <person name="Rusu A.G."/>
            <person name="Marshall M."/>
            <person name="Kazan K."/>
            <person name="Chakraborty S."/>
            <person name="McDonald B.A."/>
            <person name="Manners J.M."/>
        </authorList>
    </citation>
    <scope>NUCLEOTIDE SEQUENCE [LARGE SCALE GENOMIC DNA]</scope>
    <source>
        <strain evidence="1 2">CS3096</strain>
    </source>
</reference>
<dbReference type="GeneID" id="20369139"/>
<dbReference type="Proteomes" id="UP000007978">
    <property type="component" value="Chromosome 4"/>
</dbReference>
<evidence type="ECO:0000313" key="2">
    <source>
        <dbReference type="Proteomes" id="UP000007978"/>
    </source>
</evidence>
<sequence length="206" mass="22693">MSDETAAKFETASDLPPSLDAAASQMVQYAGTCVKLETDEATKQDKSRLDWGSLKNSVDNYGGIDLAFSSYKEFTISRSEIDLSTMVHRIVESFTGNFNIFGHVTTLLQTTIENAFTNLEEESSNEFLDFSKSAGGQGSFWEYRVQIAVPNPSSPSSFHSLITTIKLEADVSEMSDWWGLTGSSTKNFSATLNGMKLEVEEGFKNE</sequence>
<dbReference type="eggNOG" id="ENOG502SINV">
    <property type="taxonomic scope" value="Eukaryota"/>
</dbReference>
<comment type="caution">
    <text evidence="1">The sequence shown here is derived from an EMBL/GenBank/DDBJ whole genome shotgun (WGS) entry which is preliminary data.</text>
</comment>